<dbReference type="NCBIfam" id="NF009879">
    <property type="entry name" value="PRK13340.1-4"/>
    <property type="match status" value="1"/>
</dbReference>
<proteinExistence type="predicted"/>
<evidence type="ECO:0000256" key="1">
    <source>
        <dbReference type="ARBA" id="ARBA00001933"/>
    </source>
</evidence>
<organism evidence="5 6">
    <name type="scientific">Vitreoscilla massiliensis</name>
    <dbReference type="NCBI Taxonomy" id="1689272"/>
    <lineage>
        <taxon>Bacteria</taxon>
        <taxon>Pseudomonadati</taxon>
        <taxon>Pseudomonadota</taxon>
        <taxon>Betaproteobacteria</taxon>
        <taxon>Neisseriales</taxon>
        <taxon>Neisseriaceae</taxon>
        <taxon>Vitreoscilla</taxon>
    </lineage>
</organism>
<sequence length="399" mass="43765">MSLLHSSHAAPLLAGQDQPIAQAAKIPAANAWLEIDRQAFADNLRTLQKTLQPQTQMCAVMKADAYGAGIDLLMPAILETQTPCVGITSNAEAAIVRQHGFTGRIMRLRAATNEEIIDALPLQIDELLGNYEQAQAMSKLLQQQNQLLNFHLALNSGGIDRNGLDVSDNKGMKQAVAMTHLPHLKPVGIMTHYAVEDENYVRAHLKTFLEQSGTIIKQGKLKREDLILHTANSFTTIKVPEAHLDMVRPGNVIYGDPSIAGLPGYKRVLSAFKTKVTMVNTYPKGSTVGYDQTHTLSRASRLANLPIGYSDGYRRAFSNKAYVLIRGQKAPVLGKISMNTVMVDVTDIPAARMGDEVVLFGHQGNNEVKQEDLQNLTGALLADSYTVWAHSNQRRLKQP</sequence>
<evidence type="ECO:0000256" key="3">
    <source>
        <dbReference type="ARBA" id="ARBA00023235"/>
    </source>
</evidence>
<dbReference type="Pfam" id="PF01168">
    <property type="entry name" value="Ala_racemase_N"/>
    <property type="match status" value="1"/>
</dbReference>
<gene>
    <name evidence="5" type="primary">alr</name>
    <name evidence="5" type="ORF">LVJ82_18030</name>
</gene>
<accession>A0ABY4E1S3</accession>
<dbReference type="EC" id="5.1.1.1" evidence="5"/>
<dbReference type="RefSeq" id="WP_058357015.1">
    <property type="nucleotide sequence ID" value="NZ_CP091511.1"/>
</dbReference>
<dbReference type="SUPFAM" id="SSF50621">
    <property type="entry name" value="Alanine racemase C-terminal domain-like"/>
    <property type="match status" value="1"/>
</dbReference>
<name>A0ABY4E1S3_9NEIS</name>
<dbReference type="PRINTS" id="PR00992">
    <property type="entry name" value="ALARACEMASE"/>
</dbReference>
<comment type="cofactor">
    <cofactor evidence="1">
        <name>pyridoxal 5'-phosphate</name>
        <dbReference type="ChEBI" id="CHEBI:597326"/>
    </cofactor>
</comment>
<keyword evidence="3 5" id="KW-0413">Isomerase</keyword>
<dbReference type="InterPro" id="IPR011079">
    <property type="entry name" value="Ala_racemase_C"/>
</dbReference>
<protein>
    <submittedName>
        <fullName evidence="5">Alanine racemase</fullName>
        <ecNumber evidence="5">5.1.1.1</ecNumber>
    </submittedName>
</protein>
<feature type="domain" description="Alanine racemase C-terminal" evidence="4">
    <location>
        <begin position="268"/>
        <end position="397"/>
    </location>
</feature>
<keyword evidence="6" id="KW-1185">Reference proteome</keyword>
<evidence type="ECO:0000259" key="4">
    <source>
        <dbReference type="SMART" id="SM01005"/>
    </source>
</evidence>
<dbReference type="SMART" id="SM01005">
    <property type="entry name" value="Ala_racemase_C"/>
    <property type="match status" value="1"/>
</dbReference>
<dbReference type="Pfam" id="PF00842">
    <property type="entry name" value="Ala_racemase_C"/>
    <property type="match status" value="1"/>
</dbReference>
<dbReference type="Proteomes" id="UP000832011">
    <property type="component" value="Chromosome"/>
</dbReference>
<evidence type="ECO:0000256" key="2">
    <source>
        <dbReference type="ARBA" id="ARBA00022898"/>
    </source>
</evidence>
<dbReference type="InterPro" id="IPR000821">
    <property type="entry name" value="Ala_racemase"/>
</dbReference>
<dbReference type="Gene3D" id="2.40.37.10">
    <property type="entry name" value="Lyase, Ornithine Decarboxylase, Chain A, domain 1"/>
    <property type="match status" value="1"/>
</dbReference>
<dbReference type="PANTHER" id="PTHR30511">
    <property type="entry name" value="ALANINE RACEMASE"/>
    <property type="match status" value="1"/>
</dbReference>
<dbReference type="EMBL" id="CP091511">
    <property type="protein sequence ID" value="UOO89315.1"/>
    <property type="molecule type" value="Genomic_DNA"/>
</dbReference>
<keyword evidence="2" id="KW-0663">Pyridoxal phosphate</keyword>
<dbReference type="NCBIfam" id="TIGR00492">
    <property type="entry name" value="alr"/>
    <property type="match status" value="1"/>
</dbReference>
<evidence type="ECO:0000313" key="5">
    <source>
        <dbReference type="EMBL" id="UOO89315.1"/>
    </source>
</evidence>
<dbReference type="Gene3D" id="3.20.20.10">
    <property type="entry name" value="Alanine racemase"/>
    <property type="match status" value="1"/>
</dbReference>
<dbReference type="InterPro" id="IPR029066">
    <property type="entry name" value="PLP-binding_barrel"/>
</dbReference>
<dbReference type="SUPFAM" id="SSF51419">
    <property type="entry name" value="PLP-binding barrel"/>
    <property type="match status" value="1"/>
</dbReference>
<dbReference type="InterPro" id="IPR001608">
    <property type="entry name" value="Ala_racemase_N"/>
</dbReference>
<dbReference type="PROSITE" id="PS00395">
    <property type="entry name" value="ALANINE_RACEMASE"/>
    <property type="match status" value="1"/>
</dbReference>
<dbReference type="GO" id="GO:0008784">
    <property type="term" value="F:alanine racemase activity"/>
    <property type="evidence" value="ECO:0007669"/>
    <property type="project" value="UniProtKB-EC"/>
</dbReference>
<dbReference type="InterPro" id="IPR009006">
    <property type="entry name" value="Ala_racemase/Decarboxylase_C"/>
</dbReference>
<evidence type="ECO:0000313" key="6">
    <source>
        <dbReference type="Proteomes" id="UP000832011"/>
    </source>
</evidence>
<dbReference type="PANTHER" id="PTHR30511:SF0">
    <property type="entry name" value="ALANINE RACEMASE, CATABOLIC-RELATED"/>
    <property type="match status" value="1"/>
</dbReference>
<dbReference type="InterPro" id="IPR020622">
    <property type="entry name" value="Ala_racemase_pyridoxalP-BS"/>
</dbReference>
<reference evidence="5 6" key="1">
    <citation type="journal article" date="2022" name="Res Sq">
        <title>Evolution of multicellular longitudinally dividing oral cavity symbionts (Neisseriaceae).</title>
        <authorList>
            <person name="Nyongesa S."/>
            <person name="Weber P."/>
            <person name="Bernet E."/>
            <person name="Pullido F."/>
            <person name="Nieckarz M."/>
            <person name="Delaby M."/>
            <person name="Nieves C."/>
            <person name="Viehboeck T."/>
            <person name="Krause N."/>
            <person name="Rivera-Millot A."/>
            <person name="Nakamura A."/>
            <person name="Vischer N."/>
            <person name="VanNieuwenhze M."/>
            <person name="Brun Y."/>
            <person name="Cava F."/>
            <person name="Bulgheresi S."/>
            <person name="Veyrier F."/>
        </authorList>
    </citation>
    <scope>NUCLEOTIDE SEQUENCE [LARGE SCALE GENOMIC DNA]</scope>
    <source>
        <strain evidence="5 6">SN4</strain>
    </source>
</reference>